<accession>A0A9P7CW71</accession>
<evidence type="ECO:0000256" key="1">
    <source>
        <dbReference type="SAM" id="MobiDB-lite"/>
    </source>
</evidence>
<keyword evidence="3" id="KW-1185">Reference proteome</keyword>
<feature type="region of interest" description="Disordered" evidence="1">
    <location>
        <begin position="1"/>
        <end position="42"/>
    </location>
</feature>
<dbReference type="AlphaFoldDB" id="A0A9P7CW71"/>
<reference evidence="2" key="1">
    <citation type="journal article" date="2020" name="New Phytol.">
        <title>Comparative genomics reveals dynamic genome evolution in host specialist ectomycorrhizal fungi.</title>
        <authorList>
            <person name="Lofgren L.A."/>
            <person name="Nguyen N.H."/>
            <person name="Vilgalys R."/>
            <person name="Ruytinx J."/>
            <person name="Liao H.L."/>
            <person name="Branco S."/>
            <person name="Kuo A."/>
            <person name="LaButti K."/>
            <person name="Lipzen A."/>
            <person name="Andreopoulos W."/>
            <person name="Pangilinan J."/>
            <person name="Riley R."/>
            <person name="Hundley H."/>
            <person name="Na H."/>
            <person name="Barry K."/>
            <person name="Grigoriev I.V."/>
            <person name="Stajich J.E."/>
            <person name="Kennedy P.G."/>
        </authorList>
    </citation>
    <scope>NUCLEOTIDE SEQUENCE</scope>
    <source>
        <strain evidence="2">DOB743</strain>
    </source>
</reference>
<dbReference type="EMBL" id="JABBWD010000101">
    <property type="protein sequence ID" value="KAG1765974.1"/>
    <property type="molecule type" value="Genomic_DNA"/>
</dbReference>
<evidence type="ECO:0000313" key="2">
    <source>
        <dbReference type="EMBL" id="KAG1765974.1"/>
    </source>
</evidence>
<protein>
    <submittedName>
        <fullName evidence="2">PLAC8 family-domain-containing protein</fullName>
    </submittedName>
</protein>
<sequence length="167" mass="18351">MNASEVPQKEVKPVDQCTEQSQKKEEEGSGSGSGHPGQQNRPSNHWHTGLFDCWDDAGTYCMSCWCPCMVYGKNRQRLDHLQENDTADPEHGGSGCDADCCMHLVLNACCGVGWVLQLGQRATLRARRHIDGSSVNDCLTAFFCTPCELAQESRELAEEEIAVSNTA</sequence>
<comment type="caution">
    <text evidence="2">The sequence shown here is derived from an EMBL/GenBank/DDBJ whole genome shotgun (WGS) entry which is preliminary data.</text>
</comment>
<gene>
    <name evidence="2" type="ORF">EV702DRAFT_981161</name>
</gene>
<evidence type="ECO:0000313" key="3">
    <source>
        <dbReference type="Proteomes" id="UP000714275"/>
    </source>
</evidence>
<proteinExistence type="predicted"/>
<dbReference type="PANTHER" id="PTHR15907">
    <property type="entry name" value="DUF614 FAMILY PROTEIN-RELATED"/>
    <property type="match status" value="1"/>
</dbReference>
<dbReference type="Proteomes" id="UP000714275">
    <property type="component" value="Unassembled WGS sequence"/>
</dbReference>
<organism evidence="2 3">
    <name type="scientific">Suillus placidus</name>
    <dbReference type="NCBI Taxonomy" id="48579"/>
    <lineage>
        <taxon>Eukaryota</taxon>
        <taxon>Fungi</taxon>
        <taxon>Dikarya</taxon>
        <taxon>Basidiomycota</taxon>
        <taxon>Agaricomycotina</taxon>
        <taxon>Agaricomycetes</taxon>
        <taxon>Agaricomycetidae</taxon>
        <taxon>Boletales</taxon>
        <taxon>Suillineae</taxon>
        <taxon>Suillaceae</taxon>
        <taxon>Suillus</taxon>
    </lineage>
</organism>
<dbReference type="Pfam" id="PF04749">
    <property type="entry name" value="PLAC8"/>
    <property type="match status" value="1"/>
</dbReference>
<dbReference type="NCBIfam" id="TIGR01571">
    <property type="entry name" value="A_thal_Cys_rich"/>
    <property type="match status" value="1"/>
</dbReference>
<dbReference type="InterPro" id="IPR006461">
    <property type="entry name" value="PLAC_motif_containing"/>
</dbReference>
<name>A0A9P7CW71_9AGAM</name>
<dbReference type="OrthoDB" id="1045822at2759"/>